<dbReference type="GO" id="GO:0006269">
    <property type="term" value="P:DNA replication, synthesis of primer"/>
    <property type="evidence" value="ECO:0007669"/>
    <property type="project" value="UniProtKB-KW"/>
</dbReference>
<dbReference type="STRING" id="34061.B0189_04960"/>
<accession>A0A1N7F705</accession>
<evidence type="ECO:0000259" key="13">
    <source>
        <dbReference type="PROSITE" id="PS51192"/>
    </source>
</evidence>
<keyword evidence="4 12" id="KW-0547">Nucleotide-binding</keyword>
<evidence type="ECO:0000256" key="2">
    <source>
        <dbReference type="ARBA" id="ARBA00022705"/>
    </source>
</evidence>
<protein>
    <recommendedName>
        <fullName evidence="12">Replication restart protein PriA</fullName>
    </recommendedName>
    <alternativeName>
        <fullName evidence="12">ATP-dependent DNA helicase PriA</fullName>
        <ecNumber evidence="12">5.6.2.4</ecNumber>
    </alternativeName>
    <alternativeName>
        <fullName evidence="12">DNA 3'-5' helicase PriA</fullName>
    </alternativeName>
</protein>
<dbReference type="GO" id="GO:0006310">
    <property type="term" value="P:DNA recombination"/>
    <property type="evidence" value="ECO:0007669"/>
    <property type="project" value="InterPro"/>
</dbReference>
<evidence type="ECO:0000256" key="12">
    <source>
        <dbReference type="HAMAP-Rule" id="MF_00983"/>
    </source>
</evidence>
<sequence length="752" mass="83259">MHDSLIQVALNVPVGDLFDYLCPAELPLPPLGVRVQVPFGTRQLIGIVANHNPQAMSQVPKNKLKTITKILDDTPIIDEPLQRLATWLADYYHHRLGDVYAVMLPSLINQGKPITTHLPYYHATTNDLTQLSKTAKKQRQIFTHIINHPDGVSEPELYAIGATRKILLSLIEKGLISQSKQSPSDKPVITAQLKSLELSTNAEQAAALRAIHTAIDKGAYQGFLLDGVTGSGKTEVYLQAMHRVLTAGKQALILVPEIGLTPQTQARFGSRFDANICVLHSGMNDTQRLQGWQACRTGTAQIIIGTRSSILYPFANLGLIIIDEAHDNSYKQQDHLRYHACDVAMVRALFAQIPIILGTATPSLEQLKLVHDHKLHHLTLTKRAGNATAAAMHLVDIRQGEFFAPSADGQPRPTSLAPATVQKMHACLSRGEQVLVFLNRRGYAPILLCQSCGYQADCPHCDAHLTVHKNSSQAHASLHCHHCGYRILAPEHCPECNSRNLTNIGTGTTRLAEELHALFANPQTTRTPYPIIQIDRDTMRKKDAWENAMQQIHTQGASILVGTQMIAKGHHFENVTLVVIVNADLGFLSPDFRSPEHTAQRIIQVAGRAGRASKAGEVLIQTLRPDNPLLTTLIKQGYHALAYQLLDDRRRLNLPPYSHAALVRADSHRYQHAKTAIIAAKNALPTQHSFIVNAPIDAPMTKKNNRYVVQLLILAKNRRLLHELLNHWWPAVLQLPSSKAVRLTIDIDPVGW</sequence>
<evidence type="ECO:0000313" key="15">
    <source>
        <dbReference type="Proteomes" id="UP000187495"/>
    </source>
</evidence>
<dbReference type="Pfam" id="PF00271">
    <property type="entry name" value="Helicase_C"/>
    <property type="match status" value="1"/>
</dbReference>
<dbReference type="NCBIfam" id="NF004067">
    <property type="entry name" value="PRK05580.1-4"/>
    <property type="match status" value="1"/>
</dbReference>
<keyword evidence="3 12" id="KW-0479">Metal-binding</keyword>
<keyword evidence="6 12" id="KW-0347">Helicase</keyword>
<feature type="binding site" evidence="12">
    <location>
        <position position="493"/>
    </location>
    <ligand>
        <name>Zn(2+)</name>
        <dbReference type="ChEBI" id="CHEBI:29105"/>
        <label>1</label>
    </ligand>
</feature>
<dbReference type="GO" id="GO:0005524">
    <property type="term" value="F:ATP binding"/>
    <property type="evidence" value="ECO:0007669"/>
    <property type="project" value="UniProtKB-UniRule"/>
</dbReference>
<proteinExistence type="inferred from homology"/>
<dbReference type="InterPro" id="IPR041222">
    <property type="entry name" value="PriA_3primeBD"/>
</dbReference>
<dbReference type="EMBL" id="FTNU01000010">
    <property type="protein sequence ID" value="SIR96015.1"/>
    <property type="molecule type" value="Genomic_DNA"/>
</dbReference>
<comment type="catalytic activity">
    <reaction evidence="11 12">
        <text>ATP + H2O = ADP + phosphate + H(+)</text>
        <dbReference type="Rhea" id="RHEA:13065"/>
        <dbReference type="ChEBI" id="CHEBI:15377"/>
        <dbReference type="ChEBI" id="CHEBI:15378"/>
        <dbReference type="ChEBI" id="CHEBI:30616"/>
        <dbReference type="ChEBI" id="CHEBI:43474"/>
        <dbReference type="ChEBI" id="CHEBI:456216"/>
        <dbReference type="EC" id="5.6.2.4"/>
    </reaction>
</comment>
<keyword evidence="2 12" id="KW-0235">DNA replication</keyword>
<dbReference type="InterPro" id="IPR040498">
    <property type="entry name" value="PriA_CRR"/>
</dbReference>
<dbReference type="GO" id="GO:0043138">
    <property type="term" value="F:3'-5' DNA helicase activity"/>
    <property type="evidence" value="ECO:0007669"/>
    <property type="project" value="UniProtKB-EC"/>
</dbReference>
<dbReference type="GO" id="GO:0003677">
    <property type="term" value="F:DNA binding"/>
    <property type="evidence" value="ECO:0007669"/>
    <property type="project" value="UniProtKB-UniRule"/>
</dbReference>
<evidence type="ECO:0000256" key="9">
    <source>
        <dbReference type="ARBA" id="ARBA00023125"/>
    </source>
</evidence>
<evidence type="ECO:0000256" key="5">
    <source>
        <dbReference type="ARBA" id="ARBA00022801"/>
    </source>
</evidence>
<comment type="cofactor">
    <cofactor evidence="12">
        <name>Zn(2+)</name>
        <dbReference type="ChEBI" id="CHEBI:29105"/>
    </cofactor>
    <text evidence="12">Binds 2 zinc ions per subunit.</text>
</comment>
<feature type="domain" description="Helicase ATP-binding" evidence="13">
    <location>
        <begin position="214"/>
        <end position="380"/>
    </location>
</feature>
<dbReference type="EC" id="5.6.2.4" evidence="12"/>
<evidence type="ECO:0000256" key="3">
    <source>
        <dbReference type="ARBA" id="ARBA00022723"/>
    </source>
</evidence>
<organism evidence="14 15">
    <name type="scientific">Moraxella cuniculi DSM 21768</name>
    <dbReference type="NCBI Taxonomy" id="1122245"/>
    <lineage>
        <taxon>Bacteria</taxon>
        <taxon>Pseudomonadati</taxon>
        <taxon>Pseudomonadota</taxon>
        <taxon>Gammaproteobacteria</taxon>
        <taxon>Moraxellales</taxon>
        <taxon>Moraxellaceae</taxon>
        <taxon>Moraxella</taxon>
    </lineage>
</organism>
<dbReference type="Pfam" id="PF18074">
    <property type="entry name" value="PriA_C"/>
    <property type="match status" value="1"/>
</dbReference>
<evidence type="ECO:0000256" key="6">
    <source>
        <dbReference type="ARBA" id="ARBA00022806"/>
    </source>
</evidence>
<dbReference type="Pfam" id="PF00270">
    <property type="entry name" value="DEAD"/>
    <property type="match status" value="1"/>
</dbReference>
<feature type="binding site" evidence="12">
    <location>
        <position position="483"/>
    </location>
    <ligand>
        <name>Zn(2+)</name>
        <dbReference type="ChEBI" id="CHEBI:29105"/>
        <label>2</label>
    </ligand>
</feature>
<dbReference type="Gene3D" id="3.40.1440.60">
    <property type="entry name" value="PriA, 3(prime) DNA-binding domain"/>
    <property type="match status" value="1"/>
</dbReference>
<dbReference type="SMART" id="SM00490">
    <property type="entry name" value="HELICc"/>
    <property type="match status" value="1"/>
</dbReference>
<dbReference type="InterPro" id="IPR042115">
    <property type="entry name" value="PriA_3primeBD_sf"/>
</dbReference>
<evidence type="ECO:0000256" key="4">
    <source>
        <dbReference type="ARBA" id="ARBA00022741"/>
    </source>
</evidence>
<feature type="binding site" evidence="12">
    <location>
        <position position="480"/>
    </location>
    <ligand>
        <name>Zn(2+)</name>
        <dbReference type="ChEBI" id="CHEBI:29105"/>
        <label>2</label>
    </ligand>
</feature>
<dbReference type="FunFam" id="3.40.1440.60:FF:000001">
    <property type="entry name" value="Primosomal protein N"/>
    <property type="match status" value="1"/>
</dbReference>
<dbReference type="GO" id="GO:0006270">
    <property type="term" value="P:DNA replication initiation"/>
    <property type="evidence" value="ECO:0007669"/>
    <property type="project" value="TreeGrafter"/>
</dbReference>
<dbReference type="PANTHER" id="PTHR30580:SF0">
    <property type="entry name" value="PRIMOSOMAL PROTEIN N"/>
    <property type="match status" value="1"/>
</dbReference>
<feature type="binding site" evidence="12">
    <location>
        <position position="449"/>
    </location>
    <ligand>
        <name>Zn(2+)</name>
        <dbReference type="ChEBI" id="CHEBI:29105"/>
        <label>1</label>
    </ligand>
</feature>
<dbReference type="InterPro" id="IPR027417">
    <property type="entry name" value="P-loop_NTPase"/>
</dbReference>
<name>A0A1N7F705_9GAMM</name>
<evidence type="ECO:0000313" key="14">
    <source>
        <dbReference type="EMBL" id="SIR96015.1"/>
    </source>
</evidence>
<keyword evidence="7 12" id="KW-0862">Zinc</keyword>
<dbReference type="InterPro" id="IPR001650">
    <property type="entry name" value="Helicase_C-like"/>
</dbReference>
<keyword evidence="5 12" id="KW-0378">Hydrolase</keyword>
<dbReference type="GO" id="GO:0006302">
    <property type="term" value="P:double-strand break repair"/>
    <property type="evidence" value="ECO:0007669"/>
    <property type="project" value="InterPro"/>
</dbReference>
<dbReference type="NCBIfam" id="TIGR00595">
    <property type="entry name" value="priA"/>
    <property type="match status" value="1"/>
</dbReference>
<dbReference type="GO" id="GO:1990077">
    <property type="term" value="C:primosome complex"/>
    <property type="evidence" value="ECO:0007669"/>
    <property type="project" value="UniProtKB-UniRule"/>
</dbReference>
<dbReference type="Proteomes" id="UP000187495">
    <property type="component" value="Unassembled WGS sequence"/>
</dbReference>
<evidence type="ECO:0000256" key="1">
    <source>
        <dbReference type="ARBA" id="ARBA00022515"/>
    </source>
</evidence>
<dbReference type="GO" id="GO:0008270">
    <property type="term" value="F:zinc ion binding"/>
    <property type="evidence" value="ECO:0007669"/>
    <property type="project" value="UniProtKB-UniRule"/>
</dbReference>
<dbReference type="HAMAP" id="MF_00983">
    <property type="entry name" value="PriA"/>
    <property type="match status" value="1"/>
</dbReference>
<evidence type="ECO:0000256" key="10">
    <source>
        <dbReference type="ARBA" id="ARBA00023235"/>
    </source>
</evidence>
<dbReference type="InterPro" id="IPR014001">
    <property type="entry name" value="Helicase_ATP-bd"/>
</dbReference>
<gene>
    <name evidence="12" type="primary">priA</name>
    <name evidence="14" type="ORF">SAMN02745664_11045</name>
</gene>
<feature type="binding site" evidence="12">
    <location>
        <position position="452"/>
    </location>
    <ligand>
        <name>Zn(2+)</name>
        <dbReference type="ChEBI" id="CHEBI:29105"/>
        <label>1</label>
    </ligand>
</feature>
<comment type="subunit">
    <text evidence="12">Component of the replication restart primosome.</text>
</comment>
<keyword evidence="10 12" id="KW-0413">Isomerase</keyword>
<feature type="binding site" evidence="12">
    <location>
        <position position="461"/>
    </location>
    <ligand>
        <name>Zn(2+)</name>
        <dbReference type="ChEBI" id="CHEBI:29105"/>
        <label>2</label>
    </ligand>
</feature>
<dbReference type="Pfam" id="PF18319">
    <property type="entry name" value="Zn_ribbon_PriA"/>
    <property type="match status" value="1"/>
</dbReference>
<keyword evidence="9 12" id="KW-0238">DNA-binding</keyword>
<feature type="binding site" evidence="12">
    <location>
        <position position="458"/>
    </location>
    <ligand>
        <name>Zn(2+)</name>
        <dbReference type="ChEBI" id="CHEBI:29105"/>
        <label>2</label>
    </ligand>
</feature>
<dbReference type="GO" id="GO:0016887">
    <property type="term" value="F:ATP hydrolysis activity"/>
    <property type="evidence" value="ECO:0007669"/>
    <property type="project" value="RHEA"/>
</dbReference>
<comment type="similarity">
    <text evidence="12">Belongs to the helicase family. PriA subfamily.</text>
</comment>
<reference evidence="15" key="1">
    <citation type="submission" date="2017-01" db="EMBL/GenBank/DDBJ databases">
        <authorList>
            <person name="Varghese N."/>
            <person name="Submissions S."/>
        </authorList>
    </citation>
    <scope>NUCLEOTIDE SEQUENCE [LARGE SCALE GENOMIC DNA]</scope>
    <source>
        <strain evidence="15">DSM 21768</strain>
    </source>
</reference>
<dbReference type="FunFam" id="3.40.50.300:FF:000489">
    <property type="entry name" value="Primosome assembly protein PriA"/>
    <property type="match status" value="1"/>
</dbReference>
<dbReference type="AlphaFoldDB" id="A0A1N7F705"/>
<dbReference type="InterPro" id="IPR005259">
    <property type="entry name" value="PriA"/>
</dbReference>
<dbReference type="PANTHER" id="PTHR30580">
    <property type="entry name" value="PRIMOSOMAL PROTEIN N"/>
    <property type="match status" value="1"/>
</dbReference>
<evidence type="ECO:0000256" key="8">
    <source>
        <dbReference type="ARBA" id="ARBA00022840"/>
    </source>
</evidence>
<keyword evidence="8 12" id="KW-0067">ATP-binding</keyword>
<dbReference type="CDD" id="cd17929">
    <property type="entry name" value="DEXHc_priA"/>
    <property type="match status" value="1"/>
</dbReference>
<evidence type="ECO:0000256" key="11">
    <source>
        <dbReference type="ARBA" id="ARBA00048988"/>
    </source>
</evidence>
<dbReference type="Gene3D" id="3.40.50.300">
    <property type="entry name" value="P-loop containing nucleotide triphosphate hydrolases"/>
    <property type="match status" value="2"/>
</dbReference>
<dbReference type="PROSITE" id="PS51192">
    <property type="entry name" value="HELICASE_ATP_BIND_1"/>
    <property type="match status" value="1"/>
</dbReference>
<dbReference type="InterPro" id="IPR041236">
    <property type="entry name" value="PriA_C"/>
</dbReference>
<feature type="binding site" evidence="12">
    <location>
        <position position="496"/>
    </location>
    <ligand>
        <name>Zn(2+)</name>
        <dbReference type="ChEBI" id="CHEBI:29105"/>
        <label>1</label>
    </ligand>
</feature>
<dbReference type="SMART" id="SM00487">
    <property type="entry name" value="DEXDc"/>
    <property type="match status" value="1"/>
</dbReference>
<dbReference type="InterPro" id="IPR011545">
    <property type="entry name" value="DEAD/DEAH_box_helicase_dom"/>
</dbReference>
<keyword evidence="15" id="KW-1185">Reference proteome</keyword>
<dbReference type="SUPFAM" id="SSF52540">
    <property type="entry name" value="P-loop containing nucleoside triphosphate hydrolases"/>
    <property type="match status" value="2"/>
</dbReference>
<comment type="catalytic activity">
    <reaction evidence="12">
        <text>Couples ATP hydrolysis with the unwinding of duplex DNA by translocating in the 3'-5' direction.</text>
        <dbReference type="EC" id="5.6.2.4"/>
    </reaction>
</comment>
<dbReference type="Pfam" id="PF17764">
    <property type="entry name" value="PriA_3primeBD"/>
    <property type="match status" value="1"/>
</dbReference>
<keyword evidence="1 12" id="KW-0639">Primosome</keyword>
<comment type="function">
    <text evidence="12">Initiates the restart of stalled replication forks, which reloads the replicative helicase on sites other than the origin of replication. Recognizes and binds to abandoned replication forks and remodels them to uncover a helicase loading site. Promotes assembly of the primosome at these replication forks.</text>
</comment>
<evidence type="ECO:0000256" key="7">
    <source>
        <dbReference type="ARBA" id="ARBA00022833"/>
    </source>
</evidence>